<proteinExistence type="predicted"/>
<sequence>MKKILLLEDDETMNEGITMALEHDGFSVIGCFSIGEARERLKKEIVDLCVLDVNLPDGSGFLFCREIRQKSRIPIILLTARDLELDIVNGLEAGADDYIVKPFSLMVFRARIHALLRRTETKQEQETYEEGPFSFGFTEMKFFRDGRSVELSKTEQKLLYYLIANRGRTLTREQILERVWDDADSVEDNALSVTVKRLREKLEENPAKPEYLRTVYGLGYVWGREE</sequence>
<dbReference type="Proteomes" id="UP000886886">
    <property type="component" value="Unassembled WGS sequence"/>
</dbReference>
<evidence type="ECO:0000256" key="6">
    <source>
        <dbReference type="ARBA" id="ARBA00023163"/>
    </source>
</evidence>
<dbReference type="InterPro" id="IPR039420">
    <property type="entry name" value="WalR-like"/>
</dbReference>
<dbReference type="SMART" id="SM00448">
    <property type="entry name" value="REC"/>
    <property type="match status" value="1"/>
</dbReference>
<dbReference type="CDD" id="cd17574">
    <property type="entry name" value="REC_OmpR"/>
    <property type="match status" value="1"/>
</dbReference>
<dbReference type="CDD" id="cd00383">
    <property type="entry name" value="trans_reg_C"/>
    <property type="match status" value="1"/>
</dbReference>
<keyword evidence="6" id="KW-0804">Transcription</keyword>
<dbReference type="EMBL" id="DVFT01000032">
    <property type="protein sequence ID" value="HIQ95401.1"/>
    <property type="molecule type" value="Genomic_DNA"/>
</dbReference>
<dbReference type="InterPro" id="IPR016032">
    <property type="entry name" value="Sig_transdc_resp-reg_C-effctor"/>
</dbReference>
<dbReference type="Gene3D" id="6.10.250.690">
    <property type="match status" value="1"/>
</dbReference>
<dbReference type="GO" id="GO:0032993">
    <property type="term" value="C:protein-DNA complex"/>
    <property type="evidence" value="ECO:0007669"/>
    <property type="project" value="TreeGrafter"/>
</dbReference>
<dbReference type="GO" id="GO:0005829">
    <property type="term" value="C:cytosol"/>
    <property type="evidence" value="ECO:0007669"/>
    <property type="project" value="TreeGrafter"/>
</dbReference>
<dbReference type="SUPFAM" id="SSF52172">
    <property type="entry name" value="CheY-like"/>
    <property type="match status" value="1"/>
</dbReference>
<dbReference type="InterPro" id="IPR036388">
    <property type="entry name" value="WH-like_DNA-bd_sf"/>
</dbReference>
<evidence type="ECO:0000256" key="9">
    <source>
        <dbReference type="PROSITE-ProRule" id="PRU01091"/>
    </source>
</evidence>
<protein>
    <recommendedName>
        <fullName evidence="1">Stage 0 sporulation protein A homolog</fullName>
    </recommendedName>
</protein>
<comment type="function">
    <text evidence="7">May play the central regulatory role in sporulation. It may be an element of the effector pathway responsible for the activation of sporulation genes in response to nutritional stress. Spo0A may act in concert with spo0H (a sigma factor) to control the expression of some genes that are critical to the sporulation process.</text>
</comment>
<feature type="domain" description="OmpR/PhoB-type" evidence="11">
    <location>
        <begin position="125"/>
        <end position="224"/>
    </location>
</feature>
<dbReference type="PROSITE" id="PS50110">
    <property type="entry name" value="RESPONSE_REGULATORY"/>
    <property type="match status" value="1"/>
</dbReference>
<organism evidence="12 13">
    <name type="scientific">Candidatus Limivivens merdigallinarum</name>
    <dbReference type="NCBI Taxonomy" id="2840859"/>
    <lineage>
        <taxon>Bacteria</taxon>
        <taxon>Bacillati</taxon>
        <taxon>Bacillota</taxon>
        <taxon>Clostridia</taxon>
        <taxon>Lachnospirales</taxon>
        <taxon>Lachnospiraceae</taxon>
        <taxon>Lachnospiraceae incertae sedis</taxon>
        <taxon>Candidatus Limivivens</taxon>
    </lineage>
</organism>
<dbReference type="Gene3D" id="3.40.50.2300">
    <property type="match status" value="1"/>
</dbReference>
<name>A0A9D0ZTU9_9FIRM</name>
<accession>A0A9D0ZTU9</accession>
<evidence type="ECO:0000256" key="4">
    <source>
        <dbReference type="ARBA" id="ARBA00023015"/>
    </source>
</evidence>
<reference evidence="12" key="2">
    <citation type="journal article" date="2021" name="PeerJ">
        <title>Extensive microbial diversity within the chicken gut microbiome revealed by metagenomics and culture.</title>
        <authorList>
            <person name="Gilroy R."/>
            <person name="Ravi A."/>
            <person name="Getino M."/>
            <person name="Pursley I."/>
            <person name="Horton D.L."/>
            <person name="Alikhan N.F."/>
            <person name="Baker D."/>
            <person name="Gharbi K."/>
            <person name="Hall N."/>
            <person name="Watson M."/>
            <person name="Adriaenssens E.M."/>
            <person name="Foster-Nyarko E."/>
            <person name="Jarju S."/>
            <person name="Secka A."/>
            <person name="Antonio M."/>
            <person name="Oren A."/>
            <person name="Chaudhuri R.R."/>
            <person name="La Ragione R."/>
            <person name="Hildebrand F."/>
            <person name="Pallen M.J."/>
        </authorList>
    </citation>
    <scope>NUCLEOTIDE SEQUENCE</scope>
    <source>
        <strain evidence="12">ChiSjej3B21-11622</strain>
    </source>
</reference>
<feature type="domain" description="Response regulatory" evidence="10">
    <location>
        <begin position="3"/>
        <end position="116"/>
    </location>
</feature>
<evidence type="ECO:0000256" key="3">
    <source>
        <dbReference type="ARBA" id="ARBA00023012"/>
    </source>
</evidence>
<evidence type="ECO:0000313" key="13">
    <source>
        <dbReference type="Proteomes" id="UP000886886"/>
    </source>
</evidence>
<dbReference type="PANTHER" id="PTHR48111:SF40">
    <property type="entry name" value="PHOSPHATE REGULON TRANSCRIPTIONAL REGULATORY PROTEIN PHOB"/>
    <property type="match status" value="1"/>
</dbReference>
<dbReference type="Gene3D" id="1.10.10.10">
    <property type="entry name" value="Winged helix-like DNA-binding domain superfamily/Winged helix DNA-binding domain"/>
    <property type="match status" value="1"/>
</dbReference>
<evidence type="ECO:0000256" key="2">
    <source>
        <dbReference type="ARBA" id="ARBA00022553"/>
    </source>
</evidence>
<dbReference type="Pfam" id="PF00486">
    <property type="entry name" value="Trans_reg_C"/>
    <property type="match status" value="1"/>
</dbReference>
<keyword evidence="3" id="KW-0902">Two-component regulatory system</keyword>
<dbReference type="GO" id="GO:0006355">
    <property type="term" value="P:regulation of DNA-templated transcription"/>
    <property type="evidence" value="ECO:0007669"/>
    <property type="project" value="InterPro"/>
</dbReference>
<evidence type="ECO:0000259" key="10">
    <source>
        <dbReference type="PROSITE" id="PS50110"/>
    </source>
</evidence>
<evidence type="ECO:0000256" key="1">
    <source>
        <dbReference type="ARBA" id="ARBA00018672"/>
    </source>
</evidence>
<dbReference type="InterPro" id="IPR011006">
    <property type="entry name" value="CheY-like_superfamily"/>
</dbReference>
<evidence type="ECO:0000313" key="12">
    <source>
        <dbReference type="EMBL" id="HIQ95401.1"/>
    </source>
</evidence>
<evidence type="ECO:0000259" key="11">
    <source>
        <dbReference type="PROSITE" id="PS51755"/>
    </source>
</evidence>
<keyword evidence="4" id="KW-0805">Transcription regulation</keyword>
<dbReference type="InterPro" id="IPR001867">
    <property type="entry name" value="OmpR/PhoB-type_DNA-bd"/>
</dbReference>
<dbReference type="PANTHER" id="PTHR48111">
    <property type="entry name" value="REGULATOR OF RPOS"/>
    <property type="match status" value="1"/>
</dbReference>
<dbReference type="SUPFAM" id="SSF46894">
    <property type="entry name" value="C-terminal effector domain of the bipartite response regulators"/>
    <property type="match status" value="1"/>
</dbReference>
<reference evidence="12" key="1">
    <citation type="submission" date="2020-10" db="EMBL/GenBank/DDBJ databases">
        <authorList>
            <person name="Gilroy R."/>
        </authorList>
    </citation>
    <scope>NUCLEOTIDE SEQUENCE</scope>
    <source>
        <strain evidence="12">ChiSjej3B21-11622</strain>
    </source>
</reference>
<dbReference type="Pfam" id="PF00072">
    <property type="entry name" value="Response_reg"/>
    <property type="match status" value="1"/>
</dbReference>
<dbReference type="SMART" id="SM00862">
    <property type="entry name" value="Trans_reg_C"/>
    <property type="match status" value="1"/>
</dbReference>
<feature type="modified residue" description="4-aspartylphosphate" evidence="8">
    <location>
        <position position="52"/>
    </location>
</feature>
<dbReference type="InterPro" id="IPR001789">
    <property type="entry name" value="Sig_transdc_resp-reg_receiver"/>
</dbReference>
<evidence type="ECO:0000256" key="8">
    <source>
        <dbReference type="PROSITE-ProRule" id="PRU00169"/>
    </source>
</evidence>
<keyword evidence="5 9" id="KW-0238">DNA-binding</keyword>
<keyword evidence="2 8" id="KW-0597">Phosphoprotein</keyword>
<gene>
    <name evidence="12" type="ORF">IAB26_02465</name>
</gene>
<feature type="DNA-binding region" description="OmpR/PhoB-type" evidence="9">
    <location>
        <begin position="125"/>
        <end position="224"/>
    </location>
</feature>
<evidence type="ECO:0000256" key="5">
    <source>
        <dbReference type="ARBA" id="ARBA00023125"/>
    </source>
</evidence>
<dbReference type="AlphaFoldDB" id="A0A9D0ZTU9"/>
<evidence type="ECO:0000256" key="7">
    <source>
        <dbReference type="ARBA" id="ARBA00024867"/>
    </source>
</evidence>
<dbReference type="GO" id="GO:0000976">
    <property type="term" value="F:transcription cis-regulatory region binding"/>
    <property type="evidence" value="ECO:0007669"/>
    <property type="project" value="TreeGrafter"/>
</dbReference>
<dbReference type="GO" id="GO:0000156">
    <property type="term" value="F:phosphorelay response regulator activity"/>
    <property type="evidence" value="ECO:0007669"/>
    <property type="project" value="TreeGrafter"/>
</dbReference>
<comment type="caution">
    <text evidence="12">The sequence shown here is derived from an EMBL/GenBank/DDBJ whole genome shotgun (WGS) entry which is preliminary data.</text>
</comment>
<dbReference type="PROSITE" id="PS51755">
    <property type="entry name" value="OMPR_PHOB"/>
    <property type="match status" value="1"/>
</dbReference>